<dbReference type="PROSITE" id="PS50853">
    <property type="entry name" value="FN3"/>
    <property type="match status" value="4"/>
</dbReference>
<keyword evidence="1" id="KW-0677">Repeat</keyword>
<evidence type="ECO:0000313" key="8">
    <source>
        <dbReference type="EnsemblMetazoa" id="XP_019848824.1"/>
    </source>
</evidence>
<feature type="domain" description="Fibronectin type-III" evidence="5">
    <location>
        <begin position="449"/>
        <end position="541"/>
    </location>
</feature>
<dbReference type="EnsemblMetazoa" id="XM_019993265.1">
    <property type="protein sequence ID" value="XP_019848824.1"/>
    <property type="gene ID" value="LOC109580261"/>
</dbReference>
<dbReference type="KEGG" id="aqu:109580261"/>
<dbReference type="Gene3D" id="2.10.70.10">
    <property type="entry name" value="Complement Module, domain 1"/>
    <property type="match status" value="1"/>
</dbReference>
<dbReference type="SMART" id="SM00032">
    <property type="entry name" value="CCP"/>
    <property type="match status" value="1"/>
</dbReference>
<feature type="domain" description="Fibronectin type-III" evidence="5">
    <location>
        <begin position="355"/>
        <end position="444"/>
    </location>
</feature>
<dbReference type="InterPro" id="IPR036116">
    <property type="entry name" value="FN3_sf"/>
</dbReference>
<evidence type="ECO:0000256" key="2">
    <source>
        <dbReference type="ARBA" id="ARBA00023157"/>
    </source>
</evidence>
<evidence type="ECO:0000313" key="9">
    <source>
        <dbReference type="Proteomes" id="UP000007879"/>
    </source>
</evidence>
<accession>A0AAN0IVR7</accession>
<dbReference type="PANTHER" id="PTHR46957">
    <property type="entry name" value="CYTOKINE RECEPTOR"/>
    <property type="match status" value="1"/>
</dbReference>
<dbReference type="SUPFAM" id="SSF57535">
    <property type="entry name" value="Complement control module/SCR domain"/>
    <property type="match status" value="1"/>
</dbReference>
<dbReference type="InterPro" id="IPR013783">
    <property type="entry name" value="Ig-like_fold"/>
</dbReference>
<evidence type="ECO:0000259" key="7">
    <source>
        <dbReference type="PROSITE" id="PS51220"/>
    </source>
</evidence>
<keyword evidence="9" id="KW-1185">Reference proteome</keyword>
<dbReference type="GeneID" id="109580261"/>
<dbReference type="InterPro" id="IPR000436">
    <property type="entry name" value="Sushi_SCR_CCP_dom"/>
</dbReference>
<dbReference type="SMART" id="SM00539">
    <property type="entry name" value="NIDO"/>
    <property type="match status" value="1"/>
</dbReference>
<feature type="domain" description="Sushi" evidence="6">
    <location>
        <begin position="258"/>
        <end position="317"/>
    </location>
</feature>
<evidence type="ECO:0000256" key="3">
    <source>
        <dbReference type="PROSITE-ProRule" id="PRU00302"/>
    </source>
</evidence>
<feature type="signal peptide" evidence="4">
    <location>
        <begin position="1"/>
        <end position="20"/>
    </location>
</feature>
<proteinExistence type="predicted"/>
<dbReference type="PROSITE" id="PS51220">
    <property type="entry name" value="NIDO"/>
    <property type="match status" value="1"/>
</dbReference>
<keyword evidence="2 3" id="KW-1015">Disulfide bond</keyword>
<reference evidence="9" key="1">
    <citation type="journal article" date="2010" name="Nature">
        <title>The Amphimedon queenslandica genome and the evolution of animal complexity.</title>
        <authorList>
            <person name="Srivastava M."/>
            <person name="Simakov O."/>
            <person name="Chapman J."/>
            <person name="Fahey B."/>
            <person name="Gauthier M.E."/>
            <person name="Mitros T."/>
            <person name="Richards G.S."/>
            <person name="Conaco C."/>
            <person name="Dacre M."/>
            <person name="Hellsten U."/>
            <person name="Larroux C."/>
            <person name="Putnam N.H."/>
            <person name="Stanke M."/>
            <person name="Adamska M."/>
            <person name="Darling A."/>
            <person name="Degnan S.M."/>
            <person name="Oakley T.H."/>
            <person name="Plachetzki D.C."/>
            <person name="Zhai Y."/>
            <person name="Adamski M."/>
            <person name="Calcino A."/>
            <person name="Cummins S.F."/>
            <person name="Goodstein D.M."/>
            <person name="Harris C."/>
            <person name="Jackson D.J."/>
            <person name="Leys S.P."/>
            <person name="Shu S."/>
            <person name="Woodcroft B.J."/>
            <person name="Vervoort M."/>
            <person name="Kosik K.S."/>
            <person name="Manning G."/>
            <person name="Degnan B.M."/>
            <person name="Rokhsar D.S."/>
        </authorList>
    </citation>
    <scope>NUCLEOTIDE SEQUENCE [LARGE SCALE GENOMIC DNA]</scope>
</reference>
<evidence type="ECO:0000259" key="6">
    <source>
        <dbReference type="PROSITE" id="PS50923"/>
    </source>
</evidence>
<dbReference type="RefSeq" id="XP_019848824.1">
    <property type="nucleotide sequence ID" value="XM_019993265.1"/>
</dbReference>
<evidence type="ECO:0000259" key="5">
    <source>
        <dbReference type="PROSITE" id="PS50853"/>
    </source>
</evidence>
<dbReference type="InterPro" id="IPR050713">
    <property type="entry name" value="RTP_Phos/Ushers"/>
</dbReference>
<keyword evidence="3" id="KW-0768">Sushi</keyword>
<dbReference type="CDD" id="cd00063">
    <property type="entry name" value="FN3"/>
    <property type="match status" value="4"/>
</dbReference>
<dbReference type="InterPro" id="IPR003886">
    <property type="entry name" value="NIDO_dom"/>
</dbReference>
<protein>
    <recommendedName>
        <fullName evidence="10">Sushi, nidogen and EGF-like domain-containing protein 1</fullName>
    </recommendedName>
</protein>
<sequence>MNLGYLLMLFLLLLFQSCLSVPISRFYDFAGSTGDQTFTNVDDQSTSLNLQSNFVFYGTNFSTVFINNNGLLSFYAAHNEYTSAPFPLPQTLIAPFWADVDTRNGAGTVYYRETTASAIVSKVAQDIALAFPNQPPFTAKSVVIVTWSEVGYYEENDDKHNTFQCVLATDGGRSYVIFLYLDDGINWVTGDASGGLNGLGGTEAYVGFNFGGQNATYFAVQGSRTPAVIDIETTSNVEVAGLWIFQVNEAEIITSTIGSCGTPDQLYANATILSYNTTTVNSTATYSCENGYNLVGVSVRTCQSSGNWSGSPPYCQIVNCTELMVESSEGLNNAGMGPYSITIKITTPEDAPSSAPVDIKFIFINSRTLFIQWGLIPLSDRNGIIIYYEVLVTTKEETYTYKTCDRNITIDSLQPSTTYNVSVAAFTNGRGPFSEPISITMPDDVPSGIPQSLSITSATATGLNISWNPPSEEDRNGDINGYIINVTNTDTLITTQFTTGNNDFSVNDLEPDTTYSLSVAARNANGTGPFTLPILIKTNQSAPSRPRRLRATAISPSSILLGWEPPANPNGEITAYHISITDEETGNVVIQETSNLTYVIITDLTPNNTYRCHVAAATTSMGPDSEYVFFNTEEDIPSASPSSVMSTVINSTAITVSWSPLNQSTTNGVIRHYKVSITNAVTGSEEILTTTNPNLTIAMLTPFTQYRVRVAAFTIGNGPYSNPITVVTAEDVPSDAPENFDVTNNGPTS</sequence>
<dbReference type="FunFam" id="2.60.40.10:FF:000028">
    <property type="entry name" value="Neuronal cell adhesion molecule"/>
    <property type="match status" value="2"/>
</dbReference>
<dbReference type="CDD" id="cd00033">
    <property type="entry name" value="CCP"/>
    <property type="match status" value="1"/>
</dbReference>
<dbReference type="SUPFAM" id="SSF49265">
    <property type="entry name" value="Fibronectin type III"/>
    <property type="match status" value="3"/>
</dbReference>
<evidence type="ECO:0000256" key="4">
    <source>
        <dbReference type="SAM" id="SignalP"/>
    </source>
</evidence>
<organism evidence="8 9">
    <name type="scientific">Amphimedon queenslandica</name>
    <name type="common">Sponge</name>
    <dbReference type="NCBI Taxonomy" id="400682"/>
    <lineage>
        <taxon>Eukaryota</taxon>
        <taxon>Metazoa</taxon>
        <taxon>Porifera</taxon>
        <taxon>Demospongiae</taxon>
        <taxon>Heteroscleromorpha</taxon>
        <taxon>Haplosclerida</taxon>
        <taxon>Niphatidae</taxon>
        <taxon>Amphimedon</taxon>
    </lineage>
</organism>
<evidence type="ECO:0008006" key="10">
    <source>
        <dbReference type="Google" id="ProtNLM"/>
    </source>
</evidence>
<dbReference type="PROSITE" id="PS50923">
    <property type="entry name" value="SUSHI"/>
    <property type="match status" value="1"/>
</dbReference>
<dbReference type="Gene3D" id="2.60.40.10">
    <property type="entry name" value="Immunoglobulins"/>
    <property type="match status" value="4"/>
</dbReference>
<dbReference type="PRINTS" id="PR00014">
    <property type="entry name" value="FNTYPEIII"/>
</dbReference>
<feature type="chain" id="PRO_5042854559" description="Sushi, nidogen and EGF-like domain-containing protein 1" evidence="4">
    <location>
        <begin position="21"/>
        <end position="749"/>
    </location>
</feature>
<dbReference type="GO" id="GO:0007160">
    <property type="term" value="P:cell-matrix adhesion"/>
    <property type="evidence" value="ECO:0007669"/>
    <property type="project" value="InterPro"/>
</dbReference>
<dbReference type="PANTHER" id="PTHR46957:SF3">
    <property type="entry name" value="CYTOKINE RECEPTOR"/>
    <property type="match status" value="1"/>
</dbReference>
<name>A0AAN0IVR7_AMPQE</name>
<keyword evidence="4" id="KW-0732">Signal</keyword>
<evidence type="ECO:0000256" key="1">
    <source>
        <dbReference type="ARBA" id="ARBA00022737"/>
    </source>
</evidence>
<reference evidence="8" key="2">
    <citation type="submission" date="2024-06" db="UniProtKB">
        <authorList>
            <consortium name="EnsemblMetazoa"/>
        </authorList>
    </citation>
    <scope>IDENTIFICATION</scope>
</reference>
<feature type="domain" description="Fibronectin type-III" evidence="5">
    <location>
        <begin position="640"/>
        <end position="731"/>
    </location>
</feature>
<dbReference type="InterPro" id="IPR003961">
    <property type="entry name" value="FN3_dom"/>
</dbReference>
<feature type="disulfide bond" evidence="3">
    <location>
        <begin position="288"/>
        <end position="315"/>
    </location>
</feature>
<dbReference type="SMART" id="SM00060">
    <property type="entry name" value="FN3"/>
    <property type="match status" value="4"/>
</dbReference>
<feature type="domain" description="Fibronectin type-III" evidence="5">
    <location>
        <begin position="545"/>
        <end position="635"/>
    </location>
</feature>
<dbReference type="AlphaFoldDB" id="A0AAN0IVR7"/>
<dbReference type="Proteomes" id="UP000007879">
    <property type="component" value="Unassembled WGS sequence"/>
</dbReference>
<dbReference type="GO" id="GO:0016020">
    <property type="term" value="C:membrane"/>
    <property type="evidence" value="ECO:0007669"/>
    <property type="project" value="UniProtKB-SubCell"/>
</dbReference>
<dbReference type="Pfam" id="PF00084">
    <property type="entry name" value="Sushi"/>
    <property type="match status" value="1"/>
</dbReference>
<comment type="caution">
    <text evidence="3">Lacks conserved residue(s) required for the propagation of feature annotation.</text>
</comment>
<feature type="domain" description="NIDO" evidence="7">
    <location>
        <begin position="95"/>
        <end position="250"/>
    </location>
</feature>
<dbReference type="Pfam" id="PF00041">
    <property type="entry name" value="fn3"/>
    <property type="match status" value="4"/>
</dbReference>
<dbReference type="InterPro" id="IPR035976">
    <property type="entry name" value="Sushi/SCR/CCP_sf"/>
</dbReference>
<dbReference type="Pfam" id="PF06119">
    <property type="entry name" value="NIDO"/>
    <property type="match status" value="1"/>
</dbReference>